<evidence type="ECO:0000259" key="13">
    <source>
        <dbReference type="PROSITE" id="PS00794"/>
    </source>
</evidence>
<dbReference type="UniPathway" id="UPA00077">
    <property type="reaction ID" value="UER00155"/>
</dbReference>
<comment type="function">
    <text evidence="10">Catalyzes the transfer of pyrophosphate from adenosine triphosphate (ATP) to 6-hydroxymethyl-7,8-dihydropterin, an enzymatic step in folate biosynthesis pathway.</text>
</comment>
<dbReference type="GO" id="GO:0046656">
    <property type="term" value="P:folic acid biosynthetic process"/>
    <property type="evidence" value="ECO:0007669"/>
    <property type="project" value="UniProtKB-KW"/>
</dbReference>
<evidence type="ECO:0000256" key="8">
    <source>
        <dbReference type="ARBA" id="ARBA00022840"/>
    </source>
</evidence>
<gene>
    <name evidence="14" type="ORF">B7H23_13800</name>
</gene>
<dbReference type="CDD" id="cd00483">
    <property type="entry name" value="HPPK"/>
    <property type="match status" value="1"/>
</dbReference>
<comment type="pathway">
    <text evidence="1">Cofactor biosynthesis; tetrahydrofolate biosynthesis; 2-amino-4-hydroxy-6-hydroxymethyl-7,8-dihydropteridine diphosphate from 7,8-dihydroneopterin triphosphate: step 4/4.</text>
</comment>
<evidence type="ECO:0000256" key="2">
    <source>
        <dbReference type="ARBA" id="ARBA00005810"/>
    </source>
</evidence>
<dbReference type="Pfam" id="PF01288">
    <property type="entry name" value="HPPK"/>
    <property type="match status" value="1"/>
</dbReference>
<dbReference type="Proteomes" id="UP000215405">
    <property type="component" value="Unassembled WGS sequence"/>
</dbReference>
<evidence type="ECO:0000256" key="5">
    <source>
        <dbReference type="ARBA" id="ARBA00022679"/>
    </source>
</evidence>
<comment type="caution">
    <text evidence="14">The sequence shown here is derived from an EMBL/GenBank/DDBJ whole genome shotgun (WGS) entry which is preliminary data.</text>
</comment>
<protein>
    <recommendedName>
        <fullName evidence="4">2-amino-4-hydroxy-6-hydroxymethyldihydropteridine pyrophosphokinase</fullName>
        <ecNumber evidence="3">2.7.6.3</ecNumber>
    </recommendedName>
    <alternativeName>
        <fullName evidence="11">6-hydroxymethyl-7,8-dihydropterin pyrophosphokinase</fullName>
    </alternativeName>
    <alternativeName>
        <fullName evidence="12">7,8-dihydro-6-hydroxymethylpterin-pyrophosphokinase</fullName>
    </alternativeName>
</protein>
<keyword evidence="5" id="KW-0808">Transferase</keyword>
<evidence type="ECO:0000313" key="14">
    <source>
        <dbReference type="EMBL" id="OXS99253.1"/>
    </source>
</evidence>
<dbReference type="AlphaFoldDB" id="A0A231UTM0"/>
<organism evidence="14 15">
    <name type="scientific">Notoacmeibacter marinus</name>
    <dbReference type="NCBI Taxonomy" id="1876515"/>
    <lineage>
        <taxon>Bacteria</taxon>
        <taxon>Pseudomonadati</taxon>
        <taxon>Pseudomonadota</taxon>
        <taxon>Alphaproteobacteria</taxon>
        <taxon>Hyphomicrobiales</taxon>
        <taxon>Notoacmeibacteraceae</taxon>
        <taxon>Notoacmeibacter</taxon>
    </lineage>
</organism>
<feature type="domain" description="7,8-dihydro-6-hydroxymethylpterin-pyrophosphokinase" evidence="13">
    <location>
        <begin position="95"/>
        <end position="106"/>
    </location>
</feature>
<evidence type="ECO:0000313" key="15">
    <source>
        <dbReference type="Proteomes" id="UP000215405"/>
    </source>
</evidence>
<evidence type="ECO:0000256" key="10">
    <source>
        <dbReference type="ARBA" id="ARBA00029409"/>
    </source>
</evidence>
<evidence type="ECO:0000256" key="1">
    <source>
        <dbReference type="ARBA" id="ARBA00005051"/>
    </source>
</evidence>
<reference evidence="15" key="1">
    <citation type="journal article" date="2017" name="Int. J. Syst. Evol. Microbiol.">
        <title>Notoacmeibacter marinus gen. nov., sp. nov., isolated from the gut of a limpet and proposal of Notoacmeibacteraceae fam. nov. in the order Rhizobiales of the class Alphaproteobacteria.</title>
        <authorList>
            <person name="Huang Z."/>
            <person name="Guo F."/>
            <person name="Lai Q."/>
        </authorList>
    </citation>
    <scope>NUCLEOTIDE SEQUENCE [LARGE SCALE GENOMIC DNA]</scope>
    <source>
        <strain evidence="15">XMTR2A4</strain>
    </source>
</reference>
<keyword evidence="7 14" id="KW-0418">Kinase</keyword>
<comment type="similarity">
    <text evidence="2">Belongs to the HPPK family.</text>
</comment>
<dbReference type="GO" id="GO:0005524">
    <property type="term" value="F:ATP binding"/>
    <property type="evidence" value="ECO:0007669"/>
    <property type="project" value="UniProtKB-KW"/>
</dbReference>
<keyword evidence="8" id="KW-0067">ATP-binding</keyword>
<keyword evidence="6" id="KW-0547">Nucleotide-binding</keyword>
<name>A0A231UTM0_9HYPH</name>
<evidence type="ECO:0000256" key="9">
    <source>
        <dbReference type="ARBA" id="ARBA00022909"/>
    </source>
</evidence>
<keyword evidence="9" id="KW-0289">Folate biosynthesis</keyword>
<dbReference type="InterPro" id="IPR035907">
    <property type="entry name" value="Hppk_sf"/>
</dbReference>
<dbReference type="InterPro" id="IPR000550">
    <property type="entry name" value="Hppk"/>
</dbReference>
<dbReference type="PROSITE" id="PS00794">
    <property type="entry name" value="HPPK"/>
    <property type="match status" value="1"/>
</dbReference>
<dbReference type="RefSeq" id="WP_094078034.1">
    <property type="nucleotide sequence ID" value="NZ_NBYO01000003.1"/>
</dbReference>
<dbReference type="PANTHER" id="PTHR43071">
    <property type="entry name" value="2-AMINO-4-HYDROXY-6-HYDROXYMETHYLDIHYDROPTERIDINE PYROPHOSPHOKINASE"/>
    <property type="match status" value="1"/>
</dbReference>
<keyword evidence="15" id="KW-1185">Reference proteome</keyword>
<dbReference type="NCBIfam" id="TIGR01498">
    <property type="entry name" value="folK"/>
    <property type="match status" value="1"/>
</dbReference>
<dbReference type="GO" id="GO:0003848">
    <property type="term" value="F:2-amino-4-hydroxy-6-hydroxymethyldihydropteridine diphosphokinase activity"/>
    <property type="evidence" value="ECO:0007669"/>
    <property type="project" value="UniProtKB-EC"/>
</dbReference>
<dbReference type="Gene3D" id="3.30.70.560">
    <property type="entry name" value="7,8-Dihydro-6-hydroxymethylpterin-pyrophosphokinase HPPK"/>
    <property type="match status" value="1"/>
</dbReference>
<dbReference type="EMBL" id="NBYO01000003">
    <property type="protein sequence ID" value="OXS99253.1"/>
    <property type="molecule type" value="Genomic_DNA"/>
</dbReference>
<dbReference type="PANTHER" id="PTHR43071:SF1">
    <property type="entry name" value="2-AMINO-4-HYDROXY-6-HYDROXYMETHYLDIHYDROPTERIDINE PYROPHOSPHOKINASE"/>
    <property type="match status" value="1"/>
</dbReference>
<evidence type="ECO:0000256" key="12">
    <source>
        <dbReference type="ARBA" id="ARBA00033413"/>
    </source>
</evidence>
<evidence type="ECO:0000256" key="4">
    <source>
        <dbReference type="ARBA" id="ARBA00016218"/>
    </source>
</evidence>
<sequence>MPGHNREPTEVLIGLGGNLGDPESAFRRALQRLSAEGSLVISAVSSLWRTPPWGMEDQPDYLNACARGTTALSPQLLLQRLLAAEEAEGRIRGVRWGPRSVDLDLLFFGMRSIAEEGLTLPHPRIGERAFVLLPLAEIAPDWCYENETIEVLAARSDRTGLDIIASPADWWVSR</sequence>
<evidence type="ECO:0000256" key="6">
    <source>
        <dbReference type="ARBA" id="ARBA00022741"/>
    </source>
</evidence>
<dbReference type="GO" id="GO:0016301">
    <property type="term" value="F:kinase activity"/>
    <property type="evidence" value="ECO:0007669"/>
    <property type="project" value="UniProtKB-KW"/>
</dbReference>
<accession>A0A231UTM0</accession>
<evidence type="ECO:0000256" key="7">
    <source>
        <dbReference type="ARBA" id="ARBA00022777"/>
    </source>
</evidence>
<proteinExistence type="inferred from homology"/>
<dbReference type="GO" id="GO:0046654">
    <property type="term" value="P:tetrahydrofolate biosynthetic process"/>
    <property type="evidence" value="ECO:0007669"/>
    <property type="project" value="UniProtKB-UniPathway"/>
</dbReference>
<evidence type="ECO:0000256" key="11">
    <source>
        <dbReference type="ARBA" id="ARBA00029766"/>
    </source>
</evidence>
<dbReference type="SUPFAM" id="SSF55083">
    <property type="entry name" value="6-hydroxymethyl-7,8-dihydropterin pyrophosphokinase, HPPK"/>
    <property type="match status" value="1"/>
</dbReference>
<dbReference type="EC" id="2.7.6.3" evidence="3"/>
<evidence type="ECO:0000256" key="3">
    <source>
        <dbReference type="ARBA" id="ARBA00013253"/>
    </source>
</evidence>